<sequence length="69" mass="8240">MPEKSSLIPLLPRCGRISFRRAGFPRDARLIDSAFSSEQHLLCDKKLAMVRHYRLPSHRPRQYNDFRYH</sequence>
<keyword evidence="2" id="KW-1185">Reference proteome</keyword>
<dbReference type="Proteomes" id="UP000284338">
    <property type="component" value="Unassembled WGS sequence"/>
</dbReference>
<dbReference type="EMBL" id="QYYG01000001">
    <property type="protein sequence ID" value="RJF58712.1"/>
    <property type="molecule type" value="Genomic_DNA"/>
</dbReference>
<evidence type="ECO:0000313" key="1">
    <source>
        <dbReference type="EMBL" id="RJF58712.1"/>
    </source>
</evidence>
<name>A0AA92X7M4_9GAMM</name>
<gene>
    <name evidence="1" type="ORF">D4100_08190</name>
</gene>
<proteinExistence type="predicted"/>
<organism evidence="1 2">
    <name type="scientific">Serratia inhibens</name>
    <dbReference type="NCBI Taxonomy" id="2338073"/>
    <lineage>
        <taxon>Bacteria</taxon>
        <taxon>Pseudomonadati</taxon>
        <taxon>Pseudomonadota</taxon>
        <taxon>Gammaproteobacteria</taxon>
        <taxon>Enterobacterales</taxon>
        <taxon>Yersiniaceae</taxon>
        <taxon>Serratia</taxon>
    </lineage>
</organism>
<dbReference type="AlphaFoldDB" id="A0AA92X7M4"/>
<protein>
    <submittedName>
        <fullName evidence="1">Uncharacterized protein</fullName>
    </submittedName>
</protein>
<accession>A0AA92X7M4</accession>
<reference evidence="1 2" key="1">
    <citation type="submission" date="2018-09" db="EMBL/GenBank/DDBJ databases">
        <title>Draft genome of a novel serratia sp. strain with antifungal activity.</title>
        <authorList>
            <person name="Dichmann S.I."/>
            <person name="Park B.P."/>
            <person name="Pathiraja D."/>
            <person name="Choi I.-G."/>
            <person name="Stougaard P."/>
            <person name="Hennessy R.C."/>
        </authorList>
    </citation>
    <scope>NUCLEOTIDE SEQUENCE [LARGE SCALE GENOMIC DNA]</scope>
    <source>
        <strain evidence="1 2">S40</strain>
    </source>
</reference>
<comment type="caution">
    <text evidence="1">The sequence shown here is derived from an EMBL/GenBank/DDBJ whole genome shotgun (WGS) entry which is preliminary data.</text>
</comment>
<evidence type="ECO:0000313" key="2">
    <source>
        <dbReference type="Proteomes" id="UP000284338"/>
    </source>
</evidence>